<dbReference type="PANTHER" id="PTHR44688">
    <property type="entry name" value="DNA-BINDING TRANSCRIPTIONAL ACTIVATOR DEVR_DOSR"/>
    <property type="match status" value="1"/>
</dbReference>
<dbReference type="PROSITE" id="PS00622">
    <property type="entry name" value="HTH_LUXR_1"/>
    <property type="match status" value="1"/>
</dbReference>
<evidence type="ECO:0000259" key="7">
    <source>
        <dbReference type="PROSITE" id="PS50110"/>
    </source>
</evidence>
<dbReference type="GO" id="GO:0003677">
    <property type="term" value="F:DNA binding"/>
    <property type="evidence" value="ECO:0007669"/>
    <property type="project" value="UniProtKB-KW"/>
</dbReference>
<keyword evidence="2" id="KW-0805">Transcription regulation</keyword>
<name>A0A366ECR2_9HYPH</name>
<dbReference type="PANTHER" id="PTHR44688:SF16">
    <property type="entry name" value="DNA-BINDING TRANSCRIPTIONAL ACTIVATOR DEVR_DOSR"/>
    <property type="match status" value="1"/>
</dbReference>
<dbReference type="SUPFAM" id="SSF52172">
    <property type="entry name" value="CheY-like"/>
    <property type="match status" value="1"/>
</dbReference>
<dbReference type="InterPro" id="IPR036388">
    <property type="entry name" value="WH-like_DNA-bd_sf"/>
</dbReference>
<dbReference type="CDD" id="cd06170">
    <property type="entry name" value="LuxR_C_like"/>
    <property type="match status" value="1"/>
</dbReference>
<sequence length="201" mass="22196">MKNLNIYLIDDDEAVRDALSLLLQTYGMSVENFRDPATFLAHVDPQKPGCLILDLRMPMISGLQLQQKLLERGIDWPAIMITGHGDINACRRAFKAGILDFLSKPVDEQVLLDALALASAKLDKILEKAEAQKLLAKLTDREQEIFDLICKGFGSKEIAAALTISVRTIDAHRANIAEKLETSSVADFVRLQLSGNDTAHP</sequence>
<keyword evidence="9" id="KW-1185">Reference proteome</keyword>
<evidence type="ECO:0000256" key="4">
    <source>
        <dbReference type="ARBA" id="ARBA00023163"/>
    </source>
</evidence>
<dbReference type="AlphaFoldDB" id="A0A366ECR2"/>
<feature type="domain" description="HTH luxR-type" evidence="6">
    <location>
        <begin position="131"/>
        <end position="196"/>
    </location>
</feature>
<feature type="modified residue" description="4-aspartylphosphate" evidence="5">
    <location>
        <position position="54"/>
    </location>
</feature>
<dbReference type="Pfam" id="PF00072">
    <property type="entry name" value="Response_reg"/>
    <property type="match status" value="1"/>
</dbReference>
<evidence type="ECO:0000313" key="8">
    <source>
        <dbReference type="EMBL" id="RBO99274.1"/>
    </source>
</evidence>
<dbReference type="PRINTS" id="PR00038">
    <property type="entry name" value="HTHLUXR"/>
</dbReference>
<dbReference type="Gene3D" id="3.40.50.2300">
    <property type="match status" value="1"/>
</dbReference>
<dbReference type="SMART" id="SM00448">
    <property type="entry name" value="REC"/>
    <property type="match status" value="1"/>
</dbReference>
<accession>A0A366ECR2</accession>
<reference evidence="8 9" key="1">
    <citation type="submission" date="2018-06" db="EMBL/GenBank/DDBJ databases">
        <title>Genomic Encyclopedia of Type Strains, Phase IV (KMG-IV): sequencing the most valuable type-strain genomes for metagenomic binning, comparative biology and taxonomic classification.</title>
        <authorList>
            <person name="Goeker M."/>
        </authorList>
    </citation>
    <scope>NUCLEOTIDE SEQUENCE [LARGE SCALE GENOMIC DNA]</scope>
    <source>
        <strain evidence="8 9">DSM 25619</strain>
    </source>
</reference>
<dbReference type="GO" id="GO:0006355">
    <property type="term" value="P:regulation of DNA-templated transcription"/>
    <property type="evidence" value="ECO:0007669"/>
    <property type="project" value="InterPro"/>
</dbReference>
<dbReference type="GO" id="GO:0000160">
    <property type="term" value="P:phosphorelay signal transduction system"/>
    <property type="evidence" value="ECO:0007669"/>
    <property type="project" value="InterPro"/>
</dbReference>
<dbReference type="SUPFAM" id="SSF46894">
    <property type="entry name" value="C-terminal effector domain of the bipartite response regulators"/>
    <property type="match status" value="1"/>
</dbReference>
<protein>
    <recommendedName>
        <fullName evidence="1">Flagellar transcriptional regulator FtcR</fullName>
    </recommendedName>
</protein>
<dbReference type="Proteomes" id="UP000252893">
    <property type="component" value="Unassembled WGS sequence"/>
</dbReference>
<evidence type="ECO:0000256" key="5">
    <source>
        <dbReference type="PROSITE-ProRule" id="PRU00169"/>
    </source>
</evidence>
<dbReference type="InterPro" id="IPR011006">
    <property type="entry name" value="CheY-like_superfamily"/>
</dbReference>
<dbReference type="RefSeq" id="WP_113943101.1">
    <property type="nucleotide sequence ID" value="NZ_JBHEEG010000005.1"/>
</dbReference>
<evidence type="ECO:0000259" key="6">
    <source>
        <dbReference type="PROSITE" id="PS50043"/>
    </source>
</evidence>
<evidence type="ECO:0000256" key="3">
    <source>
        <dbReference type="ARBA" id="ARBA00023125"/>
    </source>
</evidence>
<keyword evidence="5" id="KW-0597">Phosphoprotein</keyword>
<evidence type="ECO:0000256" key="2">
    <source>
        <dbReference type="ARBA" id="ARBA00023015"/>
    </source>
</evidence>
<keyword evidence="4" id="KW-0804">Transcription</keyword>
<evidence type="ECO:0000256" key="1">
    <source>
        <dbReference type="ARBA" id="ARBA00015404"/>
    </source>
</evidence>
<feature type="domain" description="Response regulatory" evidence="7">
    <location>
        <begin position="5"/>
        <end position="119"/>
    </location>
</feature>
<organism evidence="8 9">
    <name type="scientific">Pseudochrobactrum asaccharolyticum</name>
    <dbReference type="NCBI Taxonomy" id="354351"/>
    <lineage>
        <taxon>Bacteria</taxon>
        <taxon>Pseudomonadati</taxon>
        <taxon>Pseudomonadota</taxon>
        <taxon>Alphaproteobacteria</taxon>
        <taxon>Hyphomicrobiales</taxon>
        <taxon>Brucellaceae</taxon>
        <taxon>Pseudochrobactrum</taxon>
    </lineage>
</organism>
<dbReference type="InterPro" id="IPR016032">
    <property type="entry name" value="Sig_transdc_resp-reg_C-effctor"/>
</dbReference>
<dbReference type="Gene3D" id="1.10.10.10">
    <property type="entry name" value="Winged helix-like DNA-binding domain superfamily/Winged helix DNA-binding domain"/>
    <property type="match status" value="1"/>
</dbReference>
<comment type="caution">
    <text evidence="8">The sequence shown here is derived from an EMBL/GenBank/DDBJ whole genome shotgun (WGS) entry which is preliminary data.</text>
</comment>
<keyword evidence="3" id="KW-0238">DNA-binding</keyword>
<dbReference type="Pfam" id="PF00196">
    <property type="entry name" value="GerE"/>
    <property type="match status" value="1"/>
</dbReference>
<dbReference type="EMBL" id="QNRH01000001">
    <property type="protein sequence ID" value="RBO99274.1"/>
    <property type="molecule type" value="Genomic_DNA"/>
</dbReference>
<dbReference type="OrthoDB" id="9782655at2"/>
<dbReference type="PROSITE" id="PS50043">
    <property type="entry name" value="HTH_LUXR_2"/>
    <property type="match status" value="1"/>
</dbReference>
<evidence type="ECO:0000313" key="9">
    <source>
        <dbReference type="Proteomes" id="UP000252893"/>
    </source>
</evidence>
<dbReference type="InterPro" id="IPR001789">
    <property type="entry name" value="Sig_transdc_resp-reg_receiver"/>
</dbReference>
<gene>
    <name evidence="8" type="ORF">DFR47_101889</name>
</gene>
<dbReference type="InterPro" id="IPR000792">
    <property type="entry name" value="Tscrpt_reg_LuxR_C"/>
</dbReference>
<proteinExistence type="predicted"/>
<dbReference type="PROSITE" id="PS50110">
    <property type="entry name" value="RESPONSE_REGULATORY"/>
    <property type="match status" value="1"/>
</dbReference>
<dbReference type="SMART" id="SM00421">
    <property type="entry name" value="HTH_LUXR"/>
    <property type="match status" value="1"/>
</dbReference>